<reference evidence="2" key="2">
    <citation type="submission" date="2015-06" db="UniProtKB">
        <authorList>
            <consortium name="EnsemblMetazoa"/>
        </authorList>
    </citation>
    <scope>IDENTIFICATION</scope>
</reference>
<organism evidence="2 3">
    <name type="scientific">Tetranychus urticae</name>
    <name type="common">Two-spotted spider mite</name>
    <dbReference type="NCBI Taxonomy" id="32264"/>
    <lineage>
        <taxon>Eukaryota</taxon>
        <taxon>Metazoa</taxon>
        <taxon>Ecdysozoa</taxon>
        <taxon>Arthropoda</taxon>
        <taxon>Chelicerata</taxon>
        <taxon>Arachnida</taxon>
        <taxon>Acari</taxon>
        <taxon>Acariformes</taxon>
        <taxon>Trombidiformes</taxon>
        <taxon>Prostigmata</taxon>
        <taxon>Eleutherengona</taxon>
        <taxon>Raphignathae</taxon>
        <taxon>Tetranychoidea</taxon>
        <taxon>Tetranychidae</taxon>
        <taxon>Tetranychus</taxon>
    </lineage>
</organism>
<proteinExistence type="predicted"/>
<dbReference type="AlphaFoldDB" id="T1KT37"/>
<dbReference type="Proteomes" id="UP000015104">
    <property type="component" value="Unassembled WGS sequence"/>
</dbReference>
<sequence length="457" mass="52956">MRIILAKFSFVNLICTIGCFLQIYDITRRFLQFKVRSDVSYKYSNVIELPAIDLMIPLATAINFTKIFNLKTEMMISICKSMVKTNSENFTLKQIIESCENDFKNGPIMSSFALCSFITIEDIEKSADDPRDNILAIIWGQSSQDILKESCQLSRYFSGYAIYVRISCLQNSKPFNMSMDTATMSMKIFGALHNTLRSYYGLRFADPSSLPEPDFTSYFIIDHKLGEFPVAAASYTKTITKSLRNPYETECQYYDKVKSMFECLLNSSLKQKNPFLVPTMVYEWGKYPSNLGFKPTTDLDGNYNDEIPDEILKHCTQKFYANECEKVAYRVEGKIYPGKTKNVFGIILLEPPRTPTMYLKAYPKLQWSEYLIFVGSILGIWFGFSVSDQLIKSIQYIKSRSKKMKQESKFQNEIETVLLSNTIQYWNQLANQKGKQKNDKILWASSKYKRDHLRSRY</sequence>
<evidence type="ECO:0000313" key="2">
    <source>
        <dbReference type="EnsemblMetazoa" id="tetur20g01800.1"/>
    </source>
</evidence>
<accession>T1KT37</accession>
<evidence type="ECO:0000256" key="1">
    <source>
        <dbReference type="SAM" id="Phobius"/>
    </source>
</evidence>
<keyword evidence="1" id="KW-0812">Transmembrane</keyword>
<keyword evidence="1" id="KW-1133">Transmembrane helix</keyword>
<protein>
    <submittedName>
        <fullName evidence="2">Uncharacterized protein</fullName>
    </submittedName>
</protein>
<dbReference type="EnsemblMetazoa" id="tetur20g01800.1">
    <property type="protein sequence ID" value="tetur20g01800.1"/>
    <property type="gene ID" value="tetur20g01800"/>
</dbReference>
<evidence type="ECO:0000313" key="3">
    <source>
        <dbReference type="Proteomes" id="UP000015104"/>
    </source>
</evidence>
<name>T1KT37_TETUR</name>
<dbReference type="EMBL" id="CAEY01000513">
    <property type="status" value="NOT_ANNOTATED_CDS"/>
    <property type="molecule type" value="Genomic_DNA"/>
</dbReference>
<dbReference type="HOGENOM" id="CLU_1279117_0_0_1"/>
<keyword evidence="1" id="KW-0472">Membrane</keyword>
<feature type="transmembrane region" description="Helical" evidence="1">
    <location>
        <begin position="367"/>
        <end position="384"/>
    </location>
</feature>
<reference evidence="3" key="1">
    <citation type="submission" date="2011-08" db="EMBL/GenBank/DDBJ databases">
        <authorList>
            <person name="Rombauts S."/>
        </authorList>
    </citation>
    <scope>NUCLEOTIDE SEQUENCE</scope>
    <source>
        <strain evidence="3">London</strain>
    </source>
</reference>
<keyword evidence="3" id="KW-1185">Reference proteome</keyword>